<reference evidence="1 2" key="1">
    <citation type="submission" date="2020-08" db="EMBL/GenBank/DDBJ databases">
        <title>Genomic Encyclopedia of Type Strains, Phase IV (KMG-IV): sequencing the most valuable type-strain genomes for metagenomic binning, comparative biology and taxonomic classification.</title>
        <authorList>
            <person name="Goeker M."/>
        </authorList>
    </citation>
    <scope>NUCLEOTIDE SEQUENCE [LARGE SCALE GENOMIC DNA]</scope>
    <source>
        <strain evidence="1 2">DSM 103737</strain>
    </source>
</reference>
<dbReference type="EMBL" id="JACIEN010000006">
    <property type="protein sequence ID" value="MBB4019047.1"/>
    <property type="molecule type" value="Genomic_DNA"/>
</dbReference>
<dbReference type="RefSeq" id="WP_019402507.1">
    <property type="nucleotide sequence ID" value="NZ_JACIEN010000006.1"/>
</dbReference>
<organism evidence="1 2">
    <name type="scientific">Chelatococcus caeni</name>
    <dbReference type="NCBI Taxonomy" id="1348468"/>
    <lineage>
        <taxon>Bacteria</taxon>
        <taxon>Pseudomonadati</taxon>
        <taxon>Pseudomonadota</taxon>
        <taxon>Alphaproteobacteria</taxon>
        <taxon>Hyphomicrobiales</taxon>
        <taxon>Chelatococcaceae</taxon>
        <taxon>Chelatococcus</taxon>
    </lineage>
</organism>
<evidence type="ECO:0000313" key="2">
    <source>
        <dbReference type="Proteomes" id="UP000577362"/>
    </source>
</evidence>
<dbReference type="AlphaFoldDB" id="A0A840C9S3"/>
<keyword evidence="2" id="KW-1185">Reference proteome</keyword>
<protein>
    <submittedName>
        <fullName evidence="1">Uncharacterized protein</fullName>
    </submittedName>
</protein>
<sequence length="102" mass="11089">MDTQVEIDFDGIASSRAILAAILREIDHLQQAIGRLASCRIVVRTSEAGGYYGLTLQLAFPGGADVIFEMPVVPDPRYADPQFAVSETFRHALAQLRTPSSP</sequence>
<proteinExistence type="predicted"/>
<dbReference type="Proteomes" id="UP000577362">
    <property type="component" value="Unassembled WGS sequence"/>
</dbReference>
<accession>A0A840C9S3</accession>
<gene>
    <name evidence="1" type="ORF">GGR16_004094</name>
</gene>
<comment type="caution">
    <text evidence="1">The sequence shown here is derived from an EMBL/GenBank/DDBJ whole genome shotgun (WGS) entry which is preliminary data.</text>
</comment>
<name>A0A840C9S3_9HYPH</name>
<evidence type="ECO:0000313" key="1">
    <source>
        <dbReference type="EMBL" id="MBB4019047.1"/>
    </source>
</evidence>